<keyword evidence="11" id="KW-1185">Reference proteome</keyword>
<dbReference type="STRING" id="121845.A0A1S4ER25"/>
<evidence type="ECO:0000256" key="7">
    <source>
        <dbReference type="ARBA" id="ARBA00034142"/>
    </source>
</evidence>
<evidence type="ECO:0000256" key="9">
    <source>
        <dbReference type="SAM" id="MobiDB-lite"/>
    </source>
</evidence>
<keyword evidence="3 8" id="KW-0175">Coiled coil</keyword>
<protein>
    <recommendedName>
        <fullName evidence="7">Cilia- and flagella-associated protein 45</fullName>
    </recommendedName>
</protein>
<reference evidence="12" key="1">
    <citation type="submission" date="2025-08" db="UniProtKB">
        <authorList>
            <consortium name="RefSeq"/>
        </authorList>
    </citation>
    <scope>IDENTIFICATION</scope>
</reference>
<evidence type="ECO:0000256" key="3">
    <source>
        <dbReference type="ARBA" id="ARBA00023054"/>
    </source>
</evidence>
<dbReference type="GeneID" id="108254150"/>
<evidence type="ECO:0000256" key="1">
    <source>
        <dbReference type="ARBA" id="ARBA00004230"/>
    </source>
</evidence>
<evidence type="ECO:0000256" key="4">
    <source>
        <dbReference type="ARBA" id="ARBA00023069"/>
    </source>
</evidence>
<proteinExistence type="inferred from homology"/>
<dbReference type="Proteomes" id="UP000079169">
    <property type="component" value="Unplaced"/>
</dbReference>
<dbReference type="AlphaFoldDB" id="A0A1S4ER25"/>
<gene>
    <name evidence="12" type="primary">LOC108254150</name>
</gene>
<sequence>MRSSKSFTDLFQLEDGSVRVLTGGQSNVKRKYVQLVTNTGVRRLLIPQKRTTCSNTGVVDQEKLDQIRADVKEYMNPESKLEKALRIVEEKERRARESEARKQSLEQCARRCKTAGTGRDKIQMAEEFQRDNLLISRAIELQREREDEMKLCNSLLLMSKCQTIRDAQVAEKTLIAKELKAVELDLDRIMEEDRMKAIEEQDKLREQEEIKKKLQFQSLTKQIQLNKDLREMAVYALEKETRRLRQVEENRQKELENKKKLKLMEQEKRKREIEETNQALRKLKEEQKEQKMLMNLKIQNILKEKIEAEEQQEREKKQIQLLRDKEFARLERERKRNDVMAELQYDMKCRQVQEECDREWRRRELEEQRKRKQMMEELVLCRKQQEAYRRQYQAVEQEKCDAMNTLLERQREADVEKEREKQRQAKQRTLEYGQHLQKLMEEKQAQKKKLHESRVQDGRRLRQEQQNRIDGLKSSIGRKIIQVR</sequence>
<dbReference type="Pfam" id="PF13868">
    <property type="entry name" value="TPH"/>
    <property type="match status" value="1"/>
</dbReference>
<evidence type="ECO:0000313" key="11">
    <source>
        <dbReference type="Proteomes" id="UP000079169"/>
    </source>
</evidence>
<accession>A0A1S4ER25</accession>
<comment type="subcellular location">
    <subcellularLocation>
        <location evidence="1">Cell projection</location>
        <location evidence="1">Cilium</location>
        <location evidence="1">Flagellum</location>
    </subcellularLocation>
</comment>
<name>A0A1S4ER25_DIACI</name>
<dbReference type="GO" id="GO:0031514">
    <property type="term" value="C:motile cilium"/>
    <property type="evidence" value="ECO:0007669"/>
    <property type="project" value="UniProtKB-SubCell"/>
</dbReference>
<dbReference type="KEGG" id="dci:108254150"/>
<feature type="coiled-coil region" evidence="8">
    <location>
        <begin position="81"/>
        <end position="108"/>
    </location>
</feature>
<feature type="region of interest" description="Disordered" evidence="9">
    <location>
        <begin position="442"/>
        <end position="469"/>
    </location>
</feature>
<dbReference type="InterPro" id="IPR043597">
    <property type="entry name" value="TPH_dom"/>
</dbReference>
<organism evidence="11 12">
    <name type="scientific">Diaphorina citri</name>
    <name type="common">Asian citrus psyllid</name>
    <dbReference type="NCBI Taxonomy" id="121845"/>
    <lineage>
        <taxon>Eukaryota</taxon>
        <taxon>Metazoa</taxon>
        <taxon>Ecdysozoa</taxon>
        <taxon>Arthropoda</taxon>
        <taxon>Hexapoda</taxon>
        <taxon>Insecta</taxon>
        <taxon>Pterygota</taxon>
        <taxon>Neoptera</taxon>
        <taxon>Paraneoptera</taxon>
        <taxon>Hemiptera</taxon>
        <taxon>Sternorrhyncha</taxon>
        <taxon>Psylloidea</taxon>
        <taxon>Psyllidae</taxon>
        <taxon>Diaphorininae</taxon>
        <taxon>Diaphorina</taxon>
    </lineage>
</organism>
<feature type="compositionally biased region" description="Basic and acidic residues" evidence="9">
    <location>
        <begin position="452"/>
        <end position="469"/>
    </location>
</feature>
<evidence type="ECO:0000256" key="2">
    <source>
        <dbReference type="ARBA" id="ARBA00022846"/>
    </source>
</evidence>
<dbReference type="InterPro" id="IPR033253">
    <property type="entry name" value="CFAP45"/>
</dbReference>
<evidence type="ECO:0000256" key="5">
    <source>
        <dbReference type="ARBA" id="ARBA00023273"/>
    </source>
</evidence>
<feature type="domain" description="Trichohyalin-plectin-homology" evidence="10">
    <location>
        <begin position="143"/>
        <end position="479"/>
    </location>
</feature>
<keyword evidence="4" id="KW-0969">Cilium</keyword>
<feature type="coiled-coil region" evidence="8">
    <location>
        <begin position="197"/>
        <end position="325"/>
    </location>
</feature>
<evidence type="ECO:0000256" key="6">
    <source>
        <dbReference type="ARBA" id="ARBA00034116"/>
    </source>
</evidence>
<keyword evidence="2" id="KW-0282">Flagellum</keyword>
<dbReference type="RefSeq" id="XP_017304628.2">
    <property type="nucleotide sequence ID" value="XM_017449139.2"/>
</dbReference>
<keyword evidence="5" id="KW-0966">Cell projection</keyword>
<dbReference type="PANTHER" id="PTHR15504">
    <property type="entry name" value="NASOPHARYNGEAL EPITHELIUM SPECIFIC PROTEIN 1"/>
    <property type="match status" value="1"/>
</dbReference>
<evidence type="ECO:0000256" key="8">
    <source>
        <dbReference type="SAM" id="Coils"/>
    </source>
</evidence>
<dbReference type="PANTHER" id="PTHR15504:SF0">
    <property type="entry name" value="CILIA- AND FLAGELLA-ASSOCIATED PROTEIN 45"/>
    <property type="match status" value="1"/>
</dbReference>
<evidence type="ECO:0000259" key="10">
    <source>
        <dbReference type="Pfam" id="PF13868"/>
    </source>
</evidence>
<dbReference type="PaxDb" id="121845-A0A1S4ER25"/>
<evidence type="ECO:0000313" key="12">
    <source>
        <dbReference type="RefSeq" id="XP_017304628.2"/>
    </source>
</evidence>
<comment type="similarity">
    <text evidence="6">Belongs to the CFAP45 family.</text>
</comment>